<reference evidence="14 16" key="2">
    <citation type="submission" date="2017-12" db="EMBL/GenBank/DDBJ databases">
        <title>Comparative Functional Genomics of Dry Heat Resistant strains isolated from the Viking Spacecraft.</title>
        <authorList>
            <person name="Seuylemezian A."/>
            <person name="Cooper K."/>
            <person name="Vaishampayan P."/>
        </authorList>
    </citation>
    <scope>NUCLEOTIDE SEQUENCE [LARGE SCALE GENOMIC DNA]</scope>
    <source>
        <strain evidence="14 16">ATCC 29669</strain>
    </source>
</reference>
<evidence type="ECO:0000256" key="5">
    <source>
        <dbReference type="ARBA" id="ARBA00022679"/>
    </source>
</evidence>
<proteinExistence type="inferred from homology"/>
<keyword evidence="7 11" id="KW-0276">Fatty acid metabolism</keyword>
<feature type="binding site" evidence="11">
    <location>
        <position position="8"/>
    </location>
    <ligand>
        <name>Mg(2+)</name>
        <dbReference type="ChEBI" id="CHEBI:18420"/>
    </ligand>
</feature>
<dbReference type="Gene3D" id="3.90.470.20">
    <property type="entry name" value="4'-phosphopantetheinyl transferase domain"/>
    <property type="match status" value="1"/>
</dbReference>
<keyword evidence="16" id="KW-1185">Reference proteome</keyword>
<evidence type="ECO:0000313" key="15">
    <source>
        <dbReference type="Proteomes" id="UP000234951"/>
    </source>
</evidence>
<dbReference type="EC" id="2.7.8.7" evidence="11"/>
<dbReference type="GO" id="GO:0019878">
    <property type="term" value="P:lysine biosynthetic process via aminoadipic acid"/>
    <property type="evidence" value="ECO:0007669"/>
    <property type="project" value="TreeGrafter"/>
</dbReference>
<accession>A0A2N5GS89</accession>
<dbReference type="EMBL" id="PGVD01000027">
    <property type="protein sequence ID" value="PLR97786.1"/>
    <property type="molecule type" value="Genomic_DNA"/>
</dbReference>
<comment type="cofactor">
    <cofactor evidence="1 11">
        <name>Mg(2+)</name>
        <dbReference type="ChEBI" id="CHEBI:18420"/>
    </cofactor>
</comment>
<evidence type="ECO:0000313" key="13">
    <source>
        <dbReference type="EMBL" id="PLR86406.1"/>
    </source>
</evidence>
<dbReference type="NCBIfam" id="TIGR00516">
    <property type="entry name" value="acpS"/>
    <property type="match status" value="1"/>
</dbReference>
<keyword evidence="3 11" id="KW-0963">Cytoplasm</keyword>
<sequence length="118" mass="13066">MISGIGVDIVELERISEIVSSQPKFIKRVLTDAEIKQFERLSPNRRIEYLAGRFAAKEAFAKAAGTGIGKDLSFLDIEVATDEKGKPFFIKPLQTGAHLSISHSRQYAVAQVVLEKSF</sequence>
<keyword evidence="4 11" id="KW-0444">Lipid biosynthesis</keyword>
<keyword evidence="9 11" id="KW-0443">Lipid metabolism</keyword>
<comment type="function">
    <text evidence="11">Transfers the 4'-phosphopantetheine moiety from coenzyme A to a Ser of acyl-carrier-protein.</text>
</comment>
<dbReference type="GO" id="GO:0008897">
    <property type="term" value="F:holo-[acyl-carrier-protein] synthase activity"/>
    <property type="evidence" value="ECO:0007669"/>
    <property type="project" value="UniProtKB-UniRule"/>
</dbReference>
<evidence type="ECO:0000256" key="1">
    <source>
        <dbReference type="ARBA" id="ARBA00001946"/>
    </source>
</evidence>
<evidence type="ECO:0000313" key="16">
    <source>
        <dbReference type="Proteomes" id="UP000235114"/>
    </source>
</evidence>
<evidence type="ECO:0000256" key="7">
    <source>
        <dbReference type="ARBA" id="ARBA00022832"/>
    </source>
</evidence>
<keyword evidence="5 11" id="KW-0808">Transferase</keyword>
<comment type="subcellular location">
    <subcellularLocation>
        <location evidence="11">Cytoplasm</location>
    </subcellularLocation>
</comment>
<dbReference type="Proteomes" id="UP000235114">
    <property type="component" value="Unassembled WGS sequence"/>
</dbReference>
<dbReference type="HAMAP" id="MF_00101">
    <property type="entry name" value="AcpS"/>
    <property type="match status" value="1"/>
</dbReference>
<dbReference type="EMBL" id="PGVA01000003">
    <property type="protein sequence ID" value="PLR86406.1"/>
    <property type="molecule type" value="Genomic_DNA"/>
</dbReference>
<dbReference type="GO" id="GO:0006633">
    <property type="term" value="P:fatty acid biosynthetic process"/>
    <property type="evidence" value="ECO:0007669"/>
    <property type="project" value="UniProtKB-UniRule"/>
</dbReference>
<keyword evidence="10 11" id="KW-0275">Fatty acid biosynthesis</keyword>
<dbReference type="OrthoDB" id="517356at2"/>
<dbReference type="PANTHER" id="PTHR12215">
    <property type="entry name" value="PHOSPHOPANTETHEINE TRANSFERASE"/>
    <property type="match status" value="1"/>
</dbReference>
<evidence type="ECO:0000256" key="2">
    <source>
        <dbReference type="ARBA" id="ARBA00010990"/>
    </source>
</evidence>
<evidence type="ECO:0000313" key="14">
    <source>
        <dbReference type="EMBL" id="PLR97786.1"/>
    </source>
</evidence>
<name>A0A2N5GS89_9BACI</name>
<dbReference type="PANTHER" id="PTHR12215:SF10">
    <property type="entry name" value="L-AMINOADIPATE-SEMIALDEHYDE DEHYDROGENASE-PHOSPHOPANTETHEINYL TRANSFERASE"/>
    <property type="match status" value="1"/>
</dbReference>
<evidence type="ECO:0000259" key="12">
    <source>
        <dbReference type="Pfam" id="PF01648"/>
    </source>
</evidence>
<dbReference type="Pfam" id="PF01648">
    <property type="entry name" value="ACPS"/>
    <property type="match status" value="1"/>
</dbReference>
<dbReference type="GO" id="GO:0000287">
    <property type="term" value="F:magnesium ion binding"/>
    <property type="evidence" value="ECO:0007669"/>
    <property type="project" value="UniProtKB-UniRule"/>
</dbReference>
<dbReference type="AlphaFoldDB" id="A0A2N5GS89"/>
<evidence type="ECO:0000256" key="10">
    <source>
        <dbReference type="ARBA" id="ARBA00023160"/>
    </source>
</evidence>
<reference evidence="13 15" key="1">
    <citation type="submission" date="2017-11" db="EMBL/GenBank/DDBJ databases">
        <title>Comparitive Functional Genomics of Dry Heat Resistant strains isolated from the Viking Spacecraft.</title>
        <authorList>
            <person name="Seuylemezian A."/>
            <person name="Cooper K."/>
            <person name="Vaishampayan P."/>
        </authorList>
    </citation>
    <scope>NUCLEOTIDE SEQUENCE [LARGE SCALE GENOMIC DNA]</scope>
    <source>
        <strain evidence="13 15">M4.6</strain>
    </source>
</reference>
<evidence type="ECO:0000256" key="4">
    <source>
        <dbReference type="ARBA" id="ARBA00022516"/>
    </source>
</evidence>
<dbReference type="SUPFAM" id="SSF56214">
    <property type="entry name" value="4'-phosphopantetheinyl transferase"/>
    <property type="match status" value="1"/>
</dbReference>
<dbReference type="InterPro" id="IPR002582">
    <property type="entry name" value="ACPS"/>
</dbReference>
<evidence type="ECO:0000256" key="8">
    <source>
        <dbReference type="ARBA" id="ARBA00022842"/>
    </source>
</evidence>
<dbReference type="GO" id="GO:0005829">
    <property type="term" value="C:cytosol"/>
    <property type="evidence" value="ECO:0007669"/>
    <property type="project" value="TreeGrafter"/>
</dbReference>
<dbReference type="InterPro" id="IPR037143">
    <property type="entry name" value="4-PPantetheinyl_Trfase_dom_sf"/>
</dbReference>
<keyword evidence="8 11" id="KW-0460">Magnesium</keyword>
<dbReference type="InterPro" id="IPR050559">
    <property type="entry name" value="P-Pant_transferase_sf"/>
</dbReference>
<keyword evidence="6 11" id="KW-0479">Metal-binding</keyword>
<gene>
    <name evidence="11" type="primary">acpS</name>
    <name evidence="13" type="ORF">CU635_01445</name>
    <name evidence="14" type="ORF">CVD25_09815</name>
</gene>
<comment type="similarity">
    <text evidence="2">Belongs to the P-Pant transferase superfamily. Gsp/Sfp/HetI/AcpT family.</text>
</comment>
<evidence type="ECO:0000256" key="9">
    <source>
        <dbReference type="ARBA" id="ARBA00023098"/>
    </source>
</evidence>
<organism evidence="13 15">
    <name type="scientific">Bacillus canaveralius</name>
    <dbReference type="NCBI Taxonomy" id="1403243"/>
    <lineage>
        <taxon>Bacteria</taxon>
        <taxon>Bacillati</taxon>
        <taxon>Bacillota</taxon>
        <taxon>Bacilli</taxon>
        <taxon>Bacillales</taxon>
        <taxon>Bacillaceae</taxon>
        <taxon>Bacillus</taxon>
    </lineage>
</organism>
<comment type="catalytic activity">
    <reaction evidence="11">
        <text>apo-[ACP] + CoA = holo-[ACP] + adenosine 3',5'-bisphosphate + H(+)</text>
        <dbReference type="Rhea" id="RHEA:12068"/>
        <dbReference type="Rhea" id="RHEA-COMP:9685"/>
        <dbReference type="Rhea" id="RHEA-COMP:9690"/>
        <dbReference type="ChEBI" id="CHEBI:15378"/>
        <dbReference type="ChEBI" id="CHEBI:29999"/>
        <dbReference type="ChEBI" id="CHEBI:57287"/>
        <dbReference type="ChEBI" id="CHEBI:58343"/>
        <dbReference type="ChEBI" id="CHEBI:64479"/>
        <dbReference type="EC" id="2.7.8.7"/>
    </reaction>
</comment>
<feature type="domain" description="4'-phosphopantetheinyl transferase" evidence="12">
    <location>
        <begin position="4"/>
        <end position="110"/>
    </location>
</feature>
<feature type="binding site" evidence="11">
    <location>
        <position position="58"/>
    </location>
    <ligand>
        <name>Mg(2+)</name>
        <dbReference type="ChEBI" id="CHEBI:18420"/>
    </ligand>
</feature>
<evidence type="ECO:0000256" key="11">
    <source>
        <dbReference type="HAMAP-Rule" id="MF_00101"/>
    </source>
</evidence>
<dbReference type="InterPro" id="IPR008278">
    <property type="entry name" value="4-PPantetheinyl_Trfase_dom"/>
</dbReference>
<comment type="similarity">
    <text evidence="11">Belongs to the P-Pant transferase superfamily. AcpS family.</text>
</comment>
<evidence type="ECO:0000256" key="6">
    <source>
        <dbReference type="ARBA" id="ARBA00022723"/>
    </source>
</evidence>
<evidence type="ECO:0000256" key="3">
    <source>
        <dbReference type="ARBA" id="ARBA00022490"/>
    </source>
</evidence>
<comment type="caution">
    <text evidence="13">The sequence shown here is derived from an EMBL/GenBank/DDBJ whole genome shotgun (WGS) entry which is preliminary data.</text>
</comment>
<protein>
    <recommendedName>
        <fullName evidence="11">Holo-[acyl-carrier-protein] synthase</fullName>
        <shortName evidence="11">Holo-ACP synthase</shortName>
        <ecNumber evidence="11">2.7.8.7</ecNumber>
    </recommendedName>
    <alternativeName>
        <fullName evidence="11">4'-phosphopantetheinyl transferase AcpS</fullName>
    </alternativeName>
</protein>
<dbReference type="RefSeq" id="WP_101575501.1">
    <property type="nucleotide sequence ID" value="NZ_PGVA01000003.1"/>
</dbReference>
<dbReference type="InterPro" id="IPR004568">
    <property type="entry name" value="Ppantetheine-prot_Trfase_dom"/>
</dbReference>
<dbReference type="NCBIfam" id="TIGR00556">
    <property type="entry name" value="pantethn_trn"/>
    <property type="match status" value="1"/>
</dbReference>
<dbReference type="Proteomes" id="UP000234951">
    <property type="component" value="Unassembled WGS sequence"/>
</dbReference>